<dbReference type="EMBL" id="CAMXCT020002657">
    <property type="protein sequence ID" value="CAL1152978.1"/>
    <property type="molecule type" value="Genomic_DNA"/>
</dbReference>
<evidence type="ECO:0000256" key="1">
    <source>
        <dbReference type="SAM" id="MobiDB-lite"/>
    </source>
</evidence>
<dbReference type="EMBL" id="CAMXCT030002657">
    <property type="protein sequence ID" value="CAL4786915.1"/>
    <property type="molecule type" value="Genomic_DNA"/>
</dbReference>
<accession>A0A9P1G4E0</accession>
<keyword evidence="4" id="KW-1185">Reference proteome</keyword>
<evidence type="ECO:0000313" key="3">
    <source>
        <dbReference type="EMBL" id="CAL1152978.1"/>
    </source>
</evidence>
<dbReference type="Proteomes" id="UP001152797">
    <property type="component" value="Unassembled WGS sequence"/>
</dbReference>
<evidence type="ECO:0000313" key="4">
    <source>
        <dbReference type="Proteomes" id="UP001152797"/>
    </source>
</evidence>
<protein>
    <submittedName>
        <fullName evidence="2">Uncharacterized protein</fullName>
    </submittedName>
</protein>
<reference evidence="2" key="1">
    <citation type="submission" date="2022-10" db="EMBL/GenBank/DDBJ databases">
        <authorList>
            <person name="Chen Y."/>
            <person name="Dougan E. K."/>
            <person name="Chan C."/>
            <person name="Rhodes N."/>
            <person name="Thang M."/>
        </authorList>
    </citation>
    <scope>NUCLEOTIDE SEQUENCE</scope>
</reference>
<organism evidence="2">
    <name type="scientific">Cladocopium goreaui</name>
    <dbReference type="NCBI Taxonomy" id="2562237"/>
    <lineage>
        <taxon>Eukaryota</taxon>
        <taxon>Sar</taxon>
        <taxon>Alveolata</taxon>
        <taxon>Dinophyceae</taxon>
        <taxon>Suessiales</taxon>
        <taxon>Symbiodiniaceae</taxon>
        <taxon>Cladocopium</taxon>
    </lineage>
</organism>
<gene>
    <name evidence="2" type="ORF">C1SCF055_LOCUS25787</name>
</gene>
<proteinExistence type="predicted"/>
<name>A0A9P1G4E0_9DINO</name>
<evidence type="ECO:0000313" key="2">
    <source>
        <dbReference type="EMBL" id="CAI3999603.1"/>
    </source>
</evidence>
<reference evidence="3" key="2">
    <citation type="submission" date="2024-04" db="EMBL/GenBank/DDBJ databases">
        <authorList>
            <person name="Chen Y."/>
            <person name="Shah S."/>
            <person name="Dougan E. K."/>
            <person name="Thang M."/>
            <person name="Chan C."/>
        </authorList>
    </citation>
    <scope>NUCLEOTIDE SEQUENCE [LARGE SCALE GENOMIC DNA]</scope>
</reference>
<comment type="caution">
    <text evidence="2">The sequence shown here is derived from an EMBL/GenBank/DDBJ whole genome shotgun (WGS) entry which is preliminary data.</text>
</comment>
<dbReference type="AlphaFoldDB" id="A0A9P1G4E0"/>
<sequence>MSQAPEGPKNEKGRPFGSGTTNAKRKEARKHLQWSALENANPSDPAHLLEHLKALEKAQKKCQERLTEEIQNSLDACSSGEPAPKAAKTAGGSKQGLGKPLVIVDWHLTLVQNDDTIAERDLHALKVLASKVDVLILSYVWSAAREAEVPKQVKSLVPFWKDLKGIETVWSRTGEDGKCNFAWQEEALAVFDDHKKICLECAQWGLEIYPICTSYQKHNWYGGGYKSFADAVDEFLGKHGY</sequence>
<dbReference type="EMBL" id="CAMXCT010002657">
    <property type="protein sequence ID" value="CAI3999603.1"/>
    <property type="molecule type" value="Genomic_DNA"/>
</dbReference>
<feature type="region of interest" description="Disordered" evidence="1">
    <location>
        <begin position="74"/>
        <end position="95"/>
    </location>
</feature>
<feature type="region of interest" description="Disordered" evidence="1">
    <location>
        <begin position="1"/>
        <end position="43"/>
    </location>
</feature>